<name>A0ABN7X6L0_GIGMA</name>
<dbReference type="Proteomes" id="UP000789901">
    <property type="component" value="Unassembled WGS sequence"/>
</dbReference>
<dbReference type="EMBL" id="CAJVQB010092613">
    <property type="protein sequence ID" value="CAG8848566.1"/>
    <property type="molecule type" value="Genomic_DNA"/>
</dbReference>
<evidence type="ECO:0000313" key="1">
    <source>
        <dbReference type="EMBL" id="CAG8848566.1"/>
    </source>
</evidence>
<feature type="non-terminal residue" evidence="1">
    <location>
        <position position="50"/>
    </location>
</feature>
<protein>
    <submittedName>
        <fullName evidence="1">32421_t:CDS:1</fullName>
    </submittedName>
</protein>
<sequence length="50" mass="6113">MQITANQEIIWPKTISNAHQPIEPILIQHLQYIQFKKQLRYHKILYLEQL</sequence>
<keyword evidence="2" id="KW-1185">Reference proteome</keyword>
<proteinExistence type="predicted"/>
<evidence type="ECO:0000313" key="2">
    <source>
        <dbReference type="Proteomes" id="UP000789901"/>
    </source>
</evidence>
<accession>A0ABN7X6L0</accession>
<reference evidence="1 2" key="1">
    <citation type="submission" date="2021-06" db="EMBL/GenBank/DDBJ databases">
        <authorList>
            <person name="Kallberg Y."/>
            <person name="Tangrot J."/>
            <person name="Rosling A."/>
        </authorList>
    </citation>
    <scope>NUCLEOTIDE SEQUENCE [LARGE SCALE GENOMIC DNA]</scope>
    <source>
        <strain evidence="1 2">120-4 pot B 10/14</strain>
    </source>
</reference>
<comment type="caution">
    <text evidence="1">The sequence shown here is derived from an EMBL/GenBank/DDBJ whole genome shotgun (WGS) entry which is preliminary data.</text>
</comment>
<organism evidence="1 2">
    <name type="scientific">Gigaspora margarita</name>
    <dbReference type="NCBI Taxonomy" id="4874"/>
    <lineage>
        <taxon>Eukaryota</taxon>
        <taxon>Fungi</taxon>
        <taxon>Fungi incertae sedis</taxon>
        <taxon>Mucoromycota</taxon>
        <taxon>Glomeromycotina</taxon>
        <taxon>Glomeromycetes</taxon>
        <taxon>Diversisporales</taxon>
        <taxon>Gigasporaceae</taxon>
        <taxon>Gigaspora</taxon>
    </lineage>
</organism>
<gene>
    <name evidence="1" type="ORF">GMARGA_LOCUS39241</name>
</gene>